<name>A0ABD0MH14_CIRMR</name>
<organism evidence="2 3">
    <name type="scientific">Cirrhinus mrigala</name>
    <name type="common">Mrigala</name>
    <dbReference type="NCBI Taxonomy" id="683832"/>
    <lineage>
        <taxon>Eukaryota</taxon>
        <taxon>Metazoa</taxon>
        <taxon>Chordata</taxon>
        <taxon>Craniata</taxon>
        <taxon>Vertebrata</taxon>
        <taxon>Euteleostomi</taxon>
        <taxon>Actinopterygii</taxon>
        <taxon>Neopterygii</taxon>
        <taxon>Teleostei</taxon>
        <taxon>Ostariophysi</taxon>
        <taxon>Cypriniformes</taxon>
        <taxon>Cyprinidae</taxon>
        <taxon>Labeoninae</taxon>
        <taxon>Labeonini</taxon>
        <taxon>Cirrhinus</taxon>
    </lineage>
</organism>
<dbReference type="EMBL" id="JAMKFB020000713">
    <property type="protein sequence ID" value="KAL0148061.1"/>
    <property type="molecule type" value="Genomic_DNA"/>
</dbReference>
<feature type="region of interest" description="Disordered" evidence="1">
    <location>
        <begin position="354"/>
        <end position="373"/>
    </location>
</feature>
<gene>
    <name evidence="2" type="ORF">M9458_056601</name>
</gene>
<dbReference type="Proteomes" id="UP001529510">
    <property type="component" value="Unassembled WGS sequence"/>
</dbReference>
<sequence length="646" mass="73186">MLAKVTDLQRHGYAAVLAPLLRDVRILEQDGVFIERLGRNVKGTIFCVSADNLAARGLGGFVESFKAGYVCRFCLATREQFPATEARQFSQRTKDSHDLHVQNIQENDTSSSHFGVKASCVLRDSLDYFHPITGFPPDVLHDLLEGIVPVELSLCIKTLIQMKYFTLEYFNQKIASFPYQHADKMDRPQPIPKTFLSRGTIGGNGHENATLLRLLPMLVGSVVPEEHLGSYELSPSQTSLSIHLKSDLNDSVPLSAYKLREGNAEFEKNKKYLQLTRDVKHDILEKLASEMYGYKAYPSDKEIAVVAEALVLTYPCLKEAGSETGWNGWKNSLKFKMGNYRSKMRRAGCPDITVNAGKRSRMNPDNESSHSNIKRPKRAEVNFLPNFPQGENPSTLEQLRQKVVDEMKKAEKNLPLIKKMMQTTFALRRQTIVKTCPPVKELLELWPALKMESEVYAEFQRITNQNLPNTFYSELDRHLPRLMTLFRQKAGRTGKTSDALTEILKMHDEQEFHDIDTKRVTVLHALPVYLLEDVSEFFKTCTDTSDEPELLDVAVALLTVVKDNDTSPVHFQPVKISVVIESEIVGNLPRFADAFLVMFGLIYALHLSYPRGLTNTFEFVQKILLGLDDGKLSPKLQSLKNDLMRI</sequence>
<evidence type="ECO:0000256" key="1">
    <source>
        <dbReference type="SAM" id="MobiDB-lite"/>
    </source>
</evidence>
<proteinExistence type="predicted"/>
<dbReference type="AlphaFoldDB" id="A0ABD0MH14"/>
<evidence type="ECO:0000313" key="2">
    <source>
        <dbReference type="EMBL" id="KAL0148061.1"/>
    </source>
</evidence>
<evidence type="ECO:0000313" key="3">
    <source>
        <dbReference type="Proteomes" id="UP001529510"/>
    </source>
</evidence>
<protein>
    <submittedName>
        <fullName evidence="2">Uncharacterized protein</fullName>
    </submittedName>
</protein>
<reference evidence="2 3" key="1">
    <citation type="submission" date="2024-05" db="EMBL/GenBank/DDBJ databases">
        <title>Genome sequencing and assembly of Indian major carp, Cirrhinus mrigala (Hamilton, 1822).</title>
        <authorList>
            <person name="Mohindra V."/>
            <person name="Chowdhury L.M."/>
            <person name="Lal K."/>
            <person name="Jena J.K."/>
        </authorList>
    </citation>
    <scope>NUCLEOTIDE SEQUENCE [LARGE SCALE GENOMIC DNA]</scope>
    <source>
        <strain evidence="2">CM1030</strain>
        <tissue evidence="2">Blood</tissue>
    </source>
</reference>
<keyword evidence="3" id="KW-1185">Reference proteome</keyword>
<accession>A0ABD0MH14</accession>
<comment type="caution">
    <text evidence="2">The sequence shown here is derived from an EMBL/GenBank/DDBJ whole genome shotgun (WGS) entry which is preliminary data.</text>
</comment>
<dbReference type="PANTHER" id="PTHR31025">
    <property type="entry name" value="SI:CH211-196P9.1-RELATED"/>
    <property type="match status" value="1"/>
</dbReference>
<dbReference type="PANTHER" id="PTHR31025:SF19">
    <property type="entry name" value="SI:CH73-42K18.1-RELATED"/>
    <property type="match status" value="1"/>
</dbReference>